<organism evidence="2 3">
    <name type="scientific">Tritrichomonas musculus</name>
    <dbReference type="NCBI Taxonomy" id="1915356"/>
    <lineage>
        <taxon>Eukaryota</taxon>
        <taxon>Metamonada</taxon>
        <taxon>Parabasalia</taxon>
        <taxon>Tritrichomonadida</taxon>
        <taxon>Tritrichomonadidae</taxon>
        <taxon>Tritrichomonas</taxon>
    </lineage>
</organism>
<feature type="region of interest" description="Disordered" evidence="1">
    <location>
        <begin position="115"/>
        <end position="143"/>
    </location>
</feature>
<accession>A0ABR2JK61</accession>
<dbReference type="Proteomes" id="UP001470230">
    <property type="component" value="Unassembled WGS sequence"/>
</dbReference>
<gene>
    <name evidence="2" type="ORF">M9Y10_005057</name>
</gene>
<comment type="caution">
    <text evidence="2">The sequence shown here is derived from an EMBL/GenBank/DDBJ whole genome shotgun (WGS) entry which is preliminary data.</text>
</comment>
<evidence type="ECO:0000313" key="2">
    <source>
        <dbReference type="EMBL" id="KAK8878292.1"/>
    </source>
</evidence>
<reference evidence="2 3" key="1">
    <citation type="submission" date="2024-04" db="EMBL/GenBank/DDBJ databases">
        <title>Tritrichomonas musculus Genome.</title>
        <authorList>
            <person name="Alves-Ferreira E."/>
            <person name="Grigg M."/>
            <person name="Lorenzi H."/>
            <person name="Galac M."/>
        </authorList>
    </citation>
    <scope>NUCLEOTIDE SEQUENCE [LARGE SCALE GENOMIC DNA]</scope>
    <source>
        <strain evidence="2 3">EAF2021</strain>
    </source>
</reference>
<keyword evidence="3" id="KW-1185">Reference proteome</keyword>
<evidence type="ECO:0000256" key="1">
    <source>
        <dbReference type="SAM" id="MobiDB-lite"/>
    </source>
</evidence>
<sequence length="239" mass="27461">MINSTLLWDELKAHIEPSEVDHYARSIGLARISRNEDAYNELQILKTMQNSIQADLNEEIEKKNPMILSTPQRNKAINTAIHFLDTLREKGHLVEPSDDSDSQVIKYLKFAKLNRPKSSNHASPQTSKNMKLKETRMSKSARSLNQNITESIEEIQSLLDEEYQKIQTDTTDIRLQLFSSCEQLDEVKSIDPPSTDSIQSFAKRLKTKEVTLNNIANQAKSSCSMSRLRESIRLNRIWE</sequence>
<protein>
    <submittedName>
        <fullName evidence="2">Uncharacterized protein</fullName>
    </submittedName>
</protein>
<feature type="compositionally biased region" description="Polar residues" evidence="1">
    <location>
        <begin position="116"/>
        <end position="129"/>
    </location>
</feature>
<name>A0ABR2JK61_9EUKA</name>
<dbReference type="EMBL" id="JAPFFF010000011">
    <property type="protein sequence ID" value="KAK8878292.1"/>
    <property type="molecule type" value="Genomic_DNA"/>
</dbReference>
<proteinExistence type="predicted"/>
<evidence type="ECO:0000313" key="3">
    <source>
        <dbReference type="Proteomes" id="UP001470230"/>
    </source>
</evidence>